<keyword evidence="1 4" id="KW-0378">Hydrolase</keyword>
<evidence type="ECO:0000313" key="4">
    <source>
        <dbReference type="EMBL" id="ANY83488.1"/>
    </source>
</evidence>
<dbReference type="GO" id="GO:0005829">
    <property type="term" value="C:cytosol"/>
    <property type="evidence" value="ECO:0007669"/>
    <property type="project" value="TreeGrafter"/>
</dbReference>
<dbReference type="InterPro" id="IPR023186">
    <property type="entry name" value="IUNH"/>
</dbReference>
<geneLocation type="plasmid" evidence="4">
    <name>unnamed3</name>
</geneLocation>
<dbReference type="AlphaFoldDB" id="A0A1B2EU37"/>
<proteinExistence type="predicted"/>
<dbReference type="InterPro" id="IPR036452">
    <property type="entry name" value="Ribo_hydro-like"/>
</dbReference>
<dbReference type="SUPFAM" id="SSF53590">
    <property type="entry name" value="Nucleoside hydrolase"/>
    <property type="match status" value="1"/>
</dbReference>
<dbReference type="KEGG" id="moc:BB934_35040"/>
<protein>
    <submittedName>
        <fullName evidence="4">Nucleoside hydrolase</fullName>
    </submittedName>
</protein>
<dbReference type="EMBL" id="CP016618">
    <property type="protein sequence ID" value="ANY83488.1"/>
    <property type="molecule type" value="Genomic_DNA"/>
</dbReference>
<sequence length="299" mass="33606">MLPIEKRARIILNTDAKNEADDQYTIVHALLTPTFDLHGIIPAHFGSIKSKSSLRDSHDEVVKILDLMSLKDRVRVEPGAEGSMPDETTPMASAGARLIVEEGMKDDPRPLYVAFLGPLTDMAAALLKEPRLNERNICVVWIGGGQWPVGGREYNLSNDIHAANVVMKSKVQLWQIPMPVYRMMAVSYAELMERVYDKGAIGKYLVEQLIDWNLRMHAGPIEHRSLGDTPALSVILNPNGGISEWLPAPEFNSLMNYVHTGANRPIKVYHSIDVRYILEDFYAKLNRFTRGEQELANFV</sequence>
<dbReference type="GO" id="GO:0008477">
    <property type="term" value="F:purine nucleosidase activity"/>
    <property type="evidence" value="ECO:0007669"/>
    <property type="project" value="TreeGrafter"/>
</dbReference>
<keyword evidence="2" id="KW-0326">Glycosidase</keyword>
<dbReference type="Gene3D" id="3.90.245.10">
    <property type="entry name" value="Ribonucleoside hydrolase-like"/>
    <property type="match status" value="1"/>
</dbReference>
<evidence type="ECO:0000256" key="1">
    <source>
        <dbReference type="ARBA" id="ARBA00022801"/>
    </source>
</evidence>
<evidence type="ECO:0000259" key="3">
    <source>
        <dbReference type="Pfam" id="PF01156"/>
    </source>
</evidence>
<dbReference type="Pfam" id="PF01156">
    <property type="entry name" value="IU_nuc_hydro"/>
    <property type="match status" value="1"/>
</dbReference>
<evidence type="ECO:0000256" key="2">
    <source>
        <dbReference type="ARBA" id="ARBA00023295"/>
    </source>
</evidence>
<feature type="domain" description="Inosine/uridine-preferring nucleoside hydrolase" evidence="3">
    <location>
        <begin position="10"/>
        <end position="238"/>
    </location>
</feature>
<keyword evidence="4" id="KW-0614">Plasmid</keyword>
<dbReference type="RefSeq" id="WP_099514496.1">
    <property type="nucleotide sequence ID" value="NZ_CP016618.1"/>
</dbReference>
<dbReference type="PANTHER" id="PTHR12304">
    <property type="entry name" value="INOSINE-URIDINE PREFERRING NUCLEOSIDE HYDROLASE"/>
    <property type="match status" value="1"/>
</dbReference>
<organism evidence="4">
    <name type="scientific">Microvirga ossetica</name>
    <dbReference type="NCBI Taxonomy" id="1882682"/>
    <lineage>
        <taxon>Bacteria</taxon>
        <taxon>Pseudomonadati</taxon>
        <taxon>Pseudomonadota</taxon>
        <taxon>Alphaproteobacteria</taxon>
        <taxon>Hyphomicrobiales</taxon>
        <taxon>Methylobacteriaceae</taxon>
        <taxon>Microvirga</taxon>
    </lineage>
</organism>
<dbReference type="OrthoDB" id="2530052at2"/>
<name>A0A1B2EU37_9HYPH</name>
<reference evidence="4" key="1">
    <citation type="submission" date="2016-07" db="EMBL/GenBank/DDBJ databases">
        <title>Microvirga ossetica sp. nov. a new species of rhizobia isolated from root nodules of the legume species Vicia alpestris Steven originated from North Ossetia region in the Caucasus.</title>
        <authorList>
            <person name="Safronova V.I."/>
            <person name="Kuznetsova I.G."/>
            <person name="Sazanova A.L."/>
            <person name="Belimov A."/>
            <person name="Andronov E."/>
            <person name="Osledkin Y.S."/>
            <person name="Onishchuk O.P."/>
            <person name="Kurchak O.N."/>
            <person name="Shaposhnikov A.I."/>
            <person name="Willems A."/>
            <person name="Tikhonovich I.A."/>
        </authorList>
    </citation>
    <scope>NUCLEOTIDE SEQUENCE [LARGE SCALE GENOMIC DNA]</scope>
    <source>
        <strain evidence="4">V5/3M</strain>
        <plasmid evidence="4">unnamed3</plasmid>
    </source>
</reference>
<gene>
    <name evidence="4" type="ORF">BB934_35040</name>
</gene>
<dbReference type="GO" id="GO:0006152">
    <property type="term" value="P:purine nucleoside catabolic process"/>
    <property type="evidence" value="ECO:0007669"/>
    <property type="project" value="TreeGrafter"/>
</dbReference>
<accession>A0A1B2EU37</accession>
<dbReference type="InterPro" id="IPR001910">
    <property type="entry name" value="Inosine/uridine_hydrolase_dom"/>
</dbReference>
<dbReference type="PANTHER" id="PTHR12304:SF4">
    <property type="entry name" value="URIDINE NUCLEOSIDASE"/>
    <property type="match status" value="1"/>
</dbReference>